<keyword evidence="2 4" id="KW-0238">DNA-binding</keyword>
<feature type="compositionally biased region" description="Basic and acidic residues" evidence="5">
    <location>
        <begin position="1"/>
        <end position="25"/>
    </location>
</feature>
<dbReference type="PANTHER" id="PTHR46261">
    <property type="entry name" value="HIGH MOBILITY GROUP B PROTEIN 4-RELATED"/>
    <property type="match status" value="1"/>
</dbReference>
<feature type="compositionally biased region" description="Basic and acidic residues" evidence="5">
    <location>
        <begin position="173"/>
        <end position="186"/>
    </location>
</feature>
<comment type="subcellular location">
    <subcellularLocation>
        <location evidence="1">Nucleus</location>
    </subcellularLocation>
</comment>
<dbReference type="SMART" id="SM00398">
    <property type="entry name" value="HMG"/>
    <property type="match status" value="1"/>
</dbReference>
<keyword evidence="8" id="KW-1185">Reference proteome</keyword>
<dbReference type="GO" id="GO:0003677">
    <property type="term" value="F:DNA binding"/>
    <property type="evidence" value="ECO:0007669"/>
    <property type="project" value="UniProtKB-UniRule"/>
</dbReference>
<proteinExistence type="predicted"/>
<dbReference type="EMBL" id="JACMSC010000005">
    <property type="protein sequence ID" value="KAG6522993.1"/>
    <property type="molecule type" value="Genomic_DNA"/>
</dbReference>
<dbReference type="AlphaFoldDB" id="A0A8J5HPH7"/>
<feature type="compositionally biased region" description="Basic and acidic residues" evidence="5">
    <location>
        <begin position="101"/>
        <end position="137"/>
    </location>
</feature>
<dbReference type="CDD" id="cd22005">
    <property type="entry name" value="HMG-box_AtHMGB1-like"/>
    <property type="match status" value="1"/>
</dbReference>
<evidence type="ECO:0000256" key="2">
    <source>
        <dbReference type="ARBA" id="ARBA00023125"/>
    </source>
</evidence>
<feature type="DNA-binding region" description="HMG box" evidence="4">
    <location>
        <begin position="138"/>
        <end position="207"/>
    </location>
</feature>
<organism evidence="7 8">
    <name type="scientific">Zingiber officinale</name>
    <name type="common">Ginger</name>
    <name type="synonym">Amomum zingiber</name>
    <dbReference type="NCBI Taxonomy" id="94328"/>
    <lineage>
        <taxon>Eukaryota</taxon>
        <taxon>Viridiplantae</taxon>
        <taxon>Streptophyta</taxon>
        <taxon>Embryophyta</taxon>
        <taxon>Tracheophyta</taxon>
        <taxon>Spermatophyta</taxon>
        <taxon>Magnoliopsida</taxon>
        <taxon>Liliopsida</taxon>
        <taxon>Zingiberales</taxon>
        <taxon>Zingiberaceae</taxon>
        <taxon>Zingiber</taxon>
    </lineage>
</organism>
<gene>
    <name evidence="7" type="ORF">ZIOFF_020150</name>
</gene>
<feature type="region of interest" description="Disordered" evidence="5">
    <location>
        <begin position="205"/>
        <end position="243"/>
    </location>
</feature>
<reference evidence="7 8" key="1">
    <citation type="submission" date="2020-08" db="EMBL/GenBank/DDBJ databases">
        <title>Plant Genome Project.</title>
        <authorList>
            <person name="Zhang R.-G."/>
        </authorList>
    </citation>
    <scope>NUCLEOTIDE SEQUENCE [LARGE SCALE GENOMIC DNA]</scope>
    <source>
        <tissue evidence="7">Rhizome</tissue>
    </source>
</reference>
<evidence type="ECO:0000256" key="4">
    <source>
        <dbReference type="PROSITE-ProRule" id="PRU00267"/>
    </source>
</evidence>
<dbReference type="InterPro" id="IPR031061">
    <property type="entry name" value="HMGB_plant"/>
</dbReference>
<evidence type="ECO:0000256" key="5">
    <source>
        <dbReference type="SAM" id="MobiDB-lite"/>
    </source>
</evidence>
<dbReference type="PANTHER" id="PTHR46261:SF35">
    <property type="entry name" value="HIGH MOBILITY GROUP B PROTEIN 4-RELATED"/>
    <property type="match status" value="1"/>
</dbReference>
<dbReference type="Pfam" id="PF00505">
    <property type="entry name" value="HMG_box"/>
    <property type="match status" value="1"/>
</dbReference>
<accession>A0A8J5HPH7</accession>
<dbReference type="Gene3D" id="1.10.30.10">
    <property type="entry name" value="High mobility group box domain"/>
    <property type="match status" value="1"/>
</dbReference>
<evidence type="ECO:0000313" key="7">
    <source>
        <dbReference type="EMBL" id="KAG6522993.1"/>
    </source>
</evidence>
<feature type="region of interest" description="Disordered" evidence="5">
    <location>
        <begin position="1"/>
        <end position="38"/>
    </location>
</feature>
<feature type="domain" description="HMG box" evidence="6">
    <location>
        <begin position="138"/>
        <end position="207"/>
    </location>
</feature>
<keyword evidence="3 4" id="KW-0539">Nucleus</keyword>
<feature type="compositionally biased region" description="Low complexity" evidence="5">
    <location>
        <begin position="71"/>
        <end position="85"/>
    </location>
</feature>
<evidence type="ECO:0000313" key="8">
    <source>
        <dbReference type="Proteomes" id="UP000734854"/>
    </source>
</evidence>
<dbReference type="Proteomes" id="UP000734854">
    <property type="component" value="Unassembled WGS sequence"/>
</dbReference>
<sequence>MDPIARKLKTEDGKNTMQKSNERRSQGSVTCTSIRPPAPESLRFDLVSAAPSRAVGFRVFYSSPRTHSSLAFLSPSSSPPSSHSAPIHRRRLETPIARGKSKADAPKKAETKLAVKKGSERVAKKPRKSKADKDPNKPKRPPSAFFVFMEEFRKTYKEKHPNNKSVAVVGKAGGDKWKSLSEDEKAPYVAKAAKLKSDYTKTMAAYNKGQSGGGSRPAAASAAAADEDEESDKSKSEDEEDDD</sequence>
<feature type="region of interest" description="Disordered" evidence="5">
    <location>
        <begin position="71"/>
        <end position="144"/>
    </location>
</feature>
<dbReference type="SUPFAM" id="SSF47095">
    <property type="entry name" value="HMG-box"/>
    <property type="match status" value="1"/>
</dbReference>
<dbReference type="GO" id="GO:0005634">
    <property type="term" value="C:nucleus"/>
    <property type="evidence" value="ECO:0007669"/>
    <property type="project" value="UniProtKB-SubCell"/>
</dbReference>
<dbReference type="InterPro" id="IPR009071">
    <property type="entry name" value="HMG_box_dom"/>
</dbReference>
<evidence type="ECO:0000259" key="6">
    <source>
        <dbReference type="PROSITE" id="PS50118"/>
    </source>
</evidence>
<evidence type="ECO:0000256" key="1">
    <source>
        <dbReference type="ARBA" id="ARBA00004123"/>
    </source>
</evidence>
<dbReference type="InterPro" id="IPR036910">
    <property type="entry name" value="HMG_box_dom_sf"/>
</dbReference>
<comment type="caution">
    <text evidence="7">The sequence shown here is derived from an EMBL/GenBank/DDBJ whole genome shotgun (WGS) entry which is preliminary data.</text>
</comment>
<evidence type="ECO:0000256" key="3">
    <source>
        <dbReference type="ARBA" id="ARBA00023242"/>
    </source>
</evidence>
<name>A0A8J5HPH7_ZINOF</name>
<feature type="region of interest" description="Disordered" evidence="5">
    <location>
        <begin position="157"/>
        <end position="186"/>
    </location>
</feature>
<feature type="compositionally biased region" description="Acidic residues" evidence="5">
    <location>
        <begin position="225"/>
        <end position="243"/>
    </location>
</feature>
<protein>
    <recommendedName>
        <fullName evidence="6">HMG box domain-containing protein</fullName>
    </recommendedName>
</protein>
<dbReference type="PROSITE" id="PS50118">
    <property type="entry name" value="HMG_BOX_2"/>
    <property type="match status" value="1"/>
</dbReference>